<gene>
    <name evidence="1" type="ORF">L2E82_20269</name>
</gene>
<reference evidence="2" key="1">
    <citation type="journal article" date="2022" name="Mol. Ecol. Resour.">
        <title>The genomes of chicory, endive, great burdock and yacon provide insights into Asteraceae palaeo-polyploidization history and plant inulin production.</title>
        <authorList>
            <person name="Fan W."/>
            <person name="Wang S."/>
            <person name="Wang H."/>
            <person name="Wang A."/>
            <person name="Jiang F."/>
            <person name="Liu H."/>
            <person name="Zhao H."/>
            <person name="Xu D."/>
            <person name="Zhang Y."/>
        </authorList>
    </citation>
    <scope>NUCLEOTIDE SEQUENCE [LARGE SCALE GENOMIC DNA]</scope>
    <source>
        <strain evidence="2">cv. Punajuju</strain>
    </source>
</reference>
<proteinExistence type="predicted"/>
<comment type="caution">
    <text evidence="1">The sequence shown here is derived from an EMBL/GenBank/DDBJ whole genome shotgun (WGS) entry which is preliminary data.</text>
</comment>
<reference evidence="1 2" key="2">
    <citation type="journal article" date="2022" name="Mol. Ecol. Resour.">
        <title>The genomes of chicory, endive, great burdock and yacon provide insights into Asteraceae paleo-polyploidization history and plant inulin production.</title>
        <authorList>
            <person name="Fan W."/>
            <person name="Wang S."/>
            <person name="Wang H."/>
            <person name="Wang A."/>
            <person name="Jiang F."/>
            <person name="Liu H."/>
            <person name="Zhao H."/>
            <person name="Xu D."/>
            <person name="Zhang Y."/>
        </authorList>
    </citation>
    <scope>NUCLEOTIDE SEQUENCE [LARGE SCALE GENOMIC DNA]</scope>
    <source>
        <strain evidence="2">cv. Punajuju</strain>
        <tissue evidence="1">Leaves</tissue>
    </source>
</reference>
<protein>
    <submittedName>
        <fullName evidence="1">Uncharacterized protein</fullName>
    </submittedName>
</protein>
<evidence type="ECO:0000313" key="1">
    <source>
        <dbReference type="EMBL" id="KAI3749653.1"/>
    </source>
</evidence>
<dbReference type="EMBL" id="CM042012">
    <property type="protein sequence ID" value="KAI3749653.1"/>
    <property type="molecule type" value="Genomic_DNA"/>
</dbReference>
<name>A0ACB9DT49_CICIN</name>
<organism evidence="1 2">
    <name type="scientific">Cichorium intybus</name>
    <name type="common">Chicory</name>
    <dbReference type="NCBI Taxonomy" id="13427"/>
    <lineage>
        <taxon>Eukaryota</taxon>
        <taxon>Viridiplantae</taxon>
        <taxon>Streptophyta</taxon>
        <taxon>Embryophyta</taxon>
        <taxon>Tracheophyta</taxon>
        <taxon>Spermatophyta</taxon>
        <taxon>Magnoliopsida</taxon>
        <taxon>eudicotyledons</taxon>
        <taxon>Gunneridae</taxon>
        <taxon>Pentapetalae</taxon>
        <taxon>asterids</taxon>
        <taxon>campanulids</taxon>
        <taxon>Asterales</taxon>
        <taxon>Asteraceae</taxon>
        <taxon>Cichorioideae</taxon>
        <taxon>Cichorieae</taxon>
        <taxon>Cichoriinae</taxon>
        <taxon>Cichorium</taxon>
    </lineage>
</organism>
<dbReference type="Proteomes" id="UP001055811">
    <property type="component" value="Linkage Group LG04"/>
</dbReference>
<sequence>MAEATEEQQLPDMFEEAELGLKSIATVEKSGSPRGPLEDDDGGSSENGGQLDKNGDLGAFRDDGISDILRFDENTYQKDEPSHVEAGETSGVAGEVVEEEIVELEFEKVKPKLATHSMHCPHCKSEITKVVLRRKVITSRRPEPPVAEPQRDPDDLVGCLSCLSLFTCSGNGCFNPFDIFRKKSDPTNVLPPQSTVDGTAPVVTETENCFSMFLVFKKKQKVTETADTPQTQNVDRDFIISDQPKAPKYVTGTGSIAKGQHTTVSPLPSSPVIIEDNETTYVVDSNKAKKGLLGGHRIPSPDHLPPSSSAPVDHDTTIDVGPEPETDVVTDVPVTGRTWLGYEGILAEILKSIVYGGLMEVIASLSIVASAAASDTATLNIIALAVASLVGGIIILWNNIWDLRKDCYKGNPSQQTEEGEAINKYKELFGRVNFFPLHTFFAVLSFIIFGMIPPVTYGFSFHKSNDRDYTMAAVAIASLLCVALLSLFKAFINKCGVMEYFKTVVFYITTAVSASGVSYVAGNLVTRFVKELGLFDMSSGGGMSLLTQATNPSLSSF</sequence>
<accession>A0ACB9DT49</accession>
<keyword evidence="2" id="KW-1185">Reference proteome</keyword>
<evidence type="ECO:0000313" key="2">
    <source>
        <dbReference type="Proteomes" id="UP001055811"/>
    </source>
</evidence>